<dbReference type="Proteomes" id="UP000050509">
    <property type="component" value="Unassembled WGS sequence"/>
</dbReference>
<keyword evidence="2" id="KW-1185">Reference proteome</keyword>
<proteinExistence type="predicted"/>
<sequence>MALRQAQGRWTDDFVLSAAQPRIEGRRDYFTAKSAKDAEGCRFASLQVRKLYQIRIITWELSC</sequence>
<accession>A0A0P9H062</accession>
<comment type="caution">
    <text evidence="1">The sequence shown here is derived from an EMBL/GenBank/DDBJ whole genome shotgun (WGS) entry which is preliminary data.</text>
</comment>
<evidence type="ECO:0000313" key="2">
    <source>
        <dbReference type="Proteomes" id="UP000050509"/>
    </source>
</evidence>
<gene>
    <name evidence="1" type="ORF">SE17_42450</name>
</gene>
<organism evidence="1 2">
    <name type="scientific">Kouleothrix aurantiaca</name>
    <dbReference type="NCBI Taxonomy" id="186479"/>
    <lineage>
        <taxon>Bacteria</taxon>
        <taxon>Bacillati</taxon>
        <taxon>Chloroflexota</taxon>
        <taxon>Chloroflexia</taxon>
        <taxon>Chloroflexales</taxon>
        <taxon>Roseiflexineae</taxon>
        <taxon>Roseiflexaceae</taxon>
        <taxon>Kouleothrix</taxon>
    </lineage>
</organism>
<evidence type="ECO:0000313" key="1">
    <source>
        <dbReference type="EMBL" id="KPV47400.1"/>
    </source>
</evidence>
<protein>
    <submittedName>
        <fullName evidence="1">Uncharacterized protein</fullName>
    </submittedName>
</protein>
<reference evidence="1 2" key="1">
    <citation type="submission" date="2015-09" db="EMBL/GenBank/DDBJ databases">
        <title>Draft genome sequence of Kouleothrix aurantiaca JCM 19913.</title>
        <authorList>
            <person name="Hemp J."/>
        </authorList>
    </citation>
    <scope>NUCLEOTIDE SEQUENCE [LARGE SCALE GENOMIC DNA]</scope>
    <source>
        <strain evidence="1 2">COM-B</strain>
    </source>
</reference>
<dbReference type="AlphaFoldDB" id="A0A0P9H062"/>
<dbReference type="EMBL" id="LJCR01003400">
    <property type="protein sequence ID" value="KPV47400.1"/>
    <property type="molecule type" value="Genomic_DNA"/>
</dbReference>
<name>A0A0P9H062_9CHLR</name>